<evidence type="ECO:0000256" key="1">
    <source>
        <dbReference type="ARBA" id="ARBA00004651"/>
    </source>
</evidence>
<dbReference type="InterPro" id="IPR011701">
    <property type="entry name" value="MFS"/>
</dbReference>
<feature type="transmembrane region" description="Helical" evidence="5">
    <location>
        <begin position="310"/>
        <end position="329"/>
    </location>
</feature>
<accession>A0A853DLQ7</accession>
<feature type="transmembrane region" description="Helical" evidence="5">
    <location>
        <begin position="444"/>
        <end position="466"/>
    </location>
</feature>
<feature type="transmembrane region" description="Helical" evidence="5">
    <location>
        <begin position="150"/>
        <end position="171"/>
    </location>
</feature>
<feature type="transmembrane region" description="Helical" evidence="5">
    <location>
        <begin position="95"/>
        <end position="114"/>
    </location>
</feature>
<proteinExistence type="predicted"/>
<keyword evidence="4 5" id="KW-0472">Membrane</keyword>
<feature type="transmembrane region" description="Helical" evidence="5">
    <location>
        <begin position="350"/>
        <end position="370"/>
    </location>
</feature>
<reference evidence="7 8" key="1">
    <citation type="submission" date="2020-07" db="EMBL/GenBank/DDBJ databases">
        <title>Sequencing the genomes of 1000 actinobacteria strains.</title>
        <authorList>
            <person name="Klenk H.-P."/>
        </authorList>
    </citation>
    <scope>NUCLEOTIDE SEQUENCE [LARGE SCALE GENOMIC DNA]</scope>
    <source>
        <strain evidence="7 8">DSM 29531</strain>
    </source>
</reference>
<dbReference type="AlphaFoldDB" id="A0A853DLQ7"/>
<feature type="transmembrane region" description="Helical" evidence="5">
    <location>
        <begin position="376"/>
        <end position="400"/>
    </location>
</feature>
<dbReference type="PROSITE" id="PS50850">
    <property type="entry name" value="MFS"/>
    <property type="match status" value="1"/>
</dbReference>
<organism evidence="7 8">
    <name type="scientific">Allobranchiibius huperziae</name>
    <dbReference type="NCBI Taxonomy" id="1874116"/>
    <lineage>
        <taxon>Bacteria</taxon>
        <taxon>Bacillati</taxon>
        <taxon>Actinomycetota</taxon>
        <taxon>Actinomycetes</taxon>
        <taxon>Micrococcales</taxon>
        <taxon>Dermacoccaceae</taxon>
        <taxon>Allobranchiibius</taxon>
    </lineage>
</organism>
<evidence type="ECO:0000256" key="2">
    <source>
        <dbReference type="ARBA" id="ARBA00022692"/>
    </source>
</evidence>
<dbReference type="InterPro" id="IPR020846">
    <property type="entry name" value="MFS_dom"/>
</dbReference>
<evidence type="ECO:0000313" key="7">
    <source>
        <dbReference type="EMBL" id="NYJ75570.1"/>
    </source>
</evidence>
<feature type="domain" description="Major facilitator superfamily (MFS) profile" evidence="6">
    <location>
        <begin position="23"/>
        <end position="466"/>
    </location>
</feature>
<feature type="transmembrane region" description="Helical" evidence="5">
    <location>
        <begin position="220"/>
        <end position="241"/>
    </location>
</feature>
<evidence type="ECO:0000256" key="5">
    <source>
        <dbReference type="SAM" id="Phobius"/>
    </source>
</evidence>
<protein>
    <submittedName>
        <fullName evidence="7">MFS family permease</fullName>
    </submittedName>
</protein>
<dbReference type="RefSeq" id="WP_179482354.1">
    <property type="nucleotide sequence ID" value="NZ_JACCFW010000001.1"/>
</dbReference>
<feature type="transmembrane region" description="Helical" evidence="5">
    <location>
        <begin position="412"/>
        <end position="432"/>
    </location>
</feature>
<dbReference type="Pfam" id="PF07690">
    <property type="entry name" value="MFS_1"/>
    <property type="match status" value="1"/>
</dbReference>
<name>A0A853DLQ7_9MICO</name>
<sequence length="485" mass="49332">MTSETIDEAPDAALTTGLWSRGRLPVTAGGLAMVTLGAYADRATGTVLPAASTQLHGLALFGAAGAAPMVAYIAAVALFGVIVDRRGPSWLLRRSAALFVVGQLGSALAPTMLVLVGTRWVSGVSEAGLDIGVTVLLAQALPEVLRPRMFGAMAVAWVLPSVVGPPVSGLIAQSLGWRWAFTVTALLLLPAYALLSPALRGPARGLSDPSGAWPDDRKRLVRAGAGCSLVAAILVLAGALLGGPAEWFGAALMLASLPALLVLTRRALPAGTLRAARGMPAVVALRALTSAGFGISGGFLPLTLTRVRGFGPATTGITLTITGVFWAAGSWVHGRDKIQARTSPTLRVRAGFAAMTAGLAGTVALAVPTVPVALPLIAWAVAGLGIGTVVPALSVASLALAPVQEQGRYQSAIYLASSLAGSVVTAIGGAWIAAYRAQLRPATFVTLLSVPVLMALLGLLLAGRIAGGRGRPPMVRGQKRPVSLR</sequence>
<evidence type="ECO:0000313" key="8">
    <source>
        <dbReference type="Proteomes" id="UP000571817"/>
    </source>
</evidence>
<keyword evidence="3 5" id="KW-1133">Transmembrane helix</keyword>
<dbReference type="GO" id="GO:0022857">
    <property type="term" value="F:transmembrane transporter activity"/>
    <property type="evidence" value="ECO:0007669"/>
    <property type="project" value="InterPro"/>
</dbReference>
<dbReference type="GO" id="GO:0005886">
    <property type="term" value="C:plasma membrane"/>
    <property type="evidence" value="ECO:0007669"/>
    <property type="project" value="UniProtKB-SubCell"/>
</dbReference>
<keyword evidence="8" id="KW-1185">Reference proteome</keyword>
<feature type="transmembrane region" description="Helical" evidence="5">
    <location>
        <begin position="247"/>
        <end position="263"/>
    </location>
</feature>
<gene>
    <name evidence="7" type="ORF">HNR15_002533</name>
</gene>
<dbReference type="SUPFAM" id="SSF103473">
    <property type="entry name" value="MFS general substrate transporter"/>
    <property type="match status" value="1"/>
</dbReference>
<evidence type="ECO:0000256" key="4">
    <source>
        <dbReference type="ARBA" id="ARBA00023136"/>
    </source>
</evidence>
<comment type="subcellular location">
    <subcellularLocation>
        <location evidence="1">Cell membrane</location>
        <topology evidence="1">Multi-pass membrane protein</topology>
    </subcellularLocation>
</comment>
<dbReference type="Gene3D" id="1.20.1250.20">
    <property type="entry name" value="MFS general substrate transporter like domains"/>
    <property type="match status" value="2"/>
</dbReference>
<dbReference type="InterPro" id="IPR036259">
    <property type="entry name" value="MFS_trans_sf"/>
</dbReference>
<evidence type="ECO:0000256" key="3">
    <source>
        <dbReference type="ARBA" id="ARBA00022989"/>
    </source>
</evidence>
<evidence type="ECO:0000259" key="6">
    <source>
        <dbReference type="PROSITE" id="PS50850"/>
    </source>
</evidence>
<feature type="transmembrane region" description="Helical" evidence="5">
    <location>
        <begin position="58"/>
        <end position="83"/>
    </location>
</feature>
<comment type="caution">
    <text evidence="7">The sequence shown here is derived from an EMBL/GenBank/DDBJ whole genome shotgun (WGS) entry which is preliminary data.</text>
</comment>
<dbReference type="PANTHER" id="PTHR23501:SF154">
    <property type="entry name" value="MULTIDRUG-EFFLUX TRANSPORTER RV1634-RELATED"/>
    <property type="match status" value="1"/>
</dbReference>
<feature type="transmembrane region" description="Helical" evidence="5">
    <location>
        <begin position="283"/>
        <end position="304"/>
    </location>
</feature>
<dbReference type="PANTHER" id="PTHR23501">
    <property type="entry name" value="MAJOR FACILITATOR SUPERFAMILY"/>
    <property type="match status" value="1"/>
</dbReference>
<feature type="transmembrane region" description="Helical" evidence="5">
    <location>
        <begin position="177"/>
        <end position="199"/>
    </location>
</feature>
<dbReference type="Proteomes" id="UP000571817">
    <property type="component" value="Unassembled WGS sequence"/>
</dbReference>
<keyword evidence="2 5" id="KW-0812">Transmembrane</keyword>
<dbReference type="EMBL" id="JACCFW010000001">
    <property type="protein sequence ID" value="NYJ75570.1"/>
    <property type="molecule type" value="Genomic_DNA"/>
</dbReference>